<evidence type="ECO:0000256" key="7">
    <source>
        <dbReference type="ARBA" id="ARBA00022853"/>
    </source>
</evidence>
<dbReference type="FunFam" id="3.30.40.10:FF:000036">
    <property type="entry name" value="nucleosome-remodeling factor subunit BPTF isoform X1"/>
    <property type="match status" value="1"/>
</dbReference>
<dbReference type="Pfam" id="PF00628">
    <property type="entry name" value="PHD"/>
    <property type="match status" value="3"/>
</dbReference>
<feature type="region of interest" description="Disordered" evidence="16">
    <location>
        <begin position="1318"/>
        <end position="1340"/>
    </location>
</feature>
<feature type="compositionally biased region" description="Low complexity" evidence="16">
    <location>
        <begin position="433"/>
        <end position="443"/>
    </location>
</feature>
<evidence type="ECO:0000256" key="10">
    <source>
        <dbReference type="ARBA" id="ARBA00023117"/>
    </source>
</evidence>
<feature type="compositionally biased region" description="Low complexity" evidence="16">
    <location>
        <begin position="1703"/>
        <end position="1713"/>
    </location>
</feature>
<feature type="compositionally biased region" description="Polar residues" evidence="16">
    <location>
        <begin position="1929"/>
        <end position="1944"/>
    </location>
</feature>
<dbReference type="PANTHER" id="PTHR45975:SF2">
    <property type="entry name" value="NUCLEOSOME-REMODELING FACTOR SUBUNIT BPTF"/>
    <property type="match status" value="1"/>
</dbReference>
<dbReference type="Ensembl" id="ENSPNYT00000024585.1">
    <property type="protein sequence ID" value="ENSPNYP00000023993.1"/>
    <property type="gene ID" value="ENSPNYG00000017979.1"/>
</dbReference>
<dbReference type="InterPro" id="IPR018359">
    <property type="entry name" value="Bromodomain_CS"/>
</dbReference>
<dbReference type="FunFam" id="1.20.920.10:FF:000018">
    <property type="entry name" value="nucleosome-remodeling factor subunit BPTF isoform X1"/>
    <property type="match status" value="1"/>
</dbReference>
<evidence type="ECO:0000256" key="9">
    <source>
        <dbReference type="ARBA" id="ARBA00023054"/>
    </source>
</evidence>
<dbReference type="InterPro" id="IPR036427">
    <property type="entry name" value="Bromodomain-like_sf"/>
</dbReference>
<feature type="region of interest" description="Disordered" evidence="16">
    <location>
        <begin position="1624"/>
        <end position="1654"/>
    </location>
</feature>
<evidence type="ECO:0000259" key="19">
    <source>
        <dbReference type="PROSITE" id="PS50064"/>
    </source>
</evidence>
<comment type="subcellular location">
    <subcellularLocation>
        <location evidence="1">Nucleus</location>
    </subcellularLocation>
</comment>
<evidence type="ECO:0000256" key="3">
    <source>
        <dbReference type="ARBA" id="ARBA00022723"/>
    </source>
</evidence>
<feature type="compositionally biased region" description="Low complexity" evidence="16">
    <location>
        <begin position="338"/>
        <end position="357"/>
    </location>
</feature>
<dbReference type="GO" id="GO:0045892">
    <property type="term" value="P:negative regulation of DNA-templated transcription"/>
    <property type="evidence" value="ECO:0007669"/>
    <property type="project" value="UniProtKB-ARBA"/>
</dbReference>
<feature type="region of interest" description="Disordered" evidence="16">
    <location>
        <begin position="259"/>
        <end position="469"/>
    </location>
</feature>
<dbReference type="GO" id="GO:0000978">
    <property type="term" value="F:RNA polymerase II cis-regulatory region sequence-specific DNA binding"/>
    <property type="evidence" value="ECO:0007669"/>
    <property type="project" value="TreeGrafter"/>
</dbReference>
<evidence type="ECO:0000256" key="16">
    <source>
        <dbReference type="SAM" id="MobiDB-lite"/>
    </source>
</evidence>
<name>A0A3B4GR67_9CICH</name>
<dbReference type="GO" id="GO:0006338">
    <property type="term" value="P:chromatin remodeling"/>
    <property type="evidence" value="ECO:0007669"/>
    <property type="project" value="UniProtKB-ARBA"/>
</dbReference>
<feature type="region of interest" description="Disordered" evidence="16">
    <location>
        <begin position="910"/>
        <end position="1073"/>
    </location>
</feature>
<dbReference type="GO" id="GO:0045944">
    <property type="term" value="P:positive regulation of transcription by RNA polymerase II"/>
    <property type="evidence" value="ECO:0007669"/>
    <property type="project" value="UniProtKB-ARBA"/>
</dbReference>
<evidence type="ECO:0000256" key="4">
    <source>
        <dbReference type="ARBA" id="ARBA00022737"/>
    </source>
</evidence>
<dbReference type="PROSITE" id="PS50016">
    <property type="entry name" value="ZF_PHD_2"/>
    <property type="match status" value="2"/>
</dbReference>
<dbReference type="PROSITE" id="PS01359">
    <property type="entry name" value="ZF_PHD_1"/>
    <property type="match status" value="1"/>
</dbReference>
<keyword evidence="4" id="KW-0677">Repeat</keyword>
<feature type="compositionally biased region" description="Polar residues" evidence="16">
    <location>
        <begin position="2379"/>
        <end position="2395"/>
    </location>
</feature>
<feature type="region of interest" description="Disordered" evidence="16">
    <location>
        <begin position="2047"/>
        <end position="2121"/>
    </location>
</feature>
<feature type="compositionally biased region" description="Low complexity" evidence="16">
    <location>
        <begin position="2047"/>
        <end position="2096"/>
    </location>
</feature>
<dbReference type="SUPFAM" id="SSF57903">
    <property type="entry name" value="FYVE/PHD zinc finger"/>
    <property type="match status" value="3"/>
</dbReference>
<feature type="compositionally biased region" description="Low complexity" evidence="16">
    <location>
        <begin position="2357"/>
        <end position="2378"/>
    </location>
</feature>
<reference evidence="20" key="1">
    <citation type="submission" date="2023-09" db="UniProtKB">
        <authorList>
            <consortium name="Ensembl"/>
        </authorList>
    </citation>
    <scope>IDENTIFICATION</scope>
</reference>
<dbReference type="CDD" id="cd15560">
    <property type="entry name" value="PHD2_3_BPTF"/>
    <property type="match status" value="2"/>
</dbReference>
<dbReference type="InterPro" id="IPR019786">
    <property type="entry name" value="Zinc_finger_PHD-type_CS"/>
</dbReference>
<dbReference type="GO" id="GO:0016589">
    <property type="term" value="C:NURF complex"/>
    <property type="evidence" value="ECO:0007669"/>
    <property type="project" value="InterPro"/>
</dbReference>
<feature type="coiled-coil region" evidence="15">
    <location>
        <begin position="2191"/>
        <end position="2226"/>
    </location>
</feature>
<feature type="compositionally biased region" description="Basic and acidic residues" evidence="16">
    <location>
        <begin position="810"/>
        <end position="837"/>
    </location>
</feature>
<evidence type="ECO:0000256" key="15">
    <source>
        <dbReference type="SAM" id="Coils"/>
    </source>
</evidence>
<feature type="region of interest" description="Disordered" evidence="16">
    <location>
        <begin position="1408"/>
        <end position="1455"/>
    </location>
</feature>
<evidence type="ECO:0000256" key="5">
    <source>
        <dbReference type="ARBA" id="ARBA00022771"/>
    </source>
</evidence>
<accession>A0A3B4GR67</accession>
<dbReference type="PROSITE" id="PS50014">
    <property type="entry name" value="BROMODOMAIN_2"/>
    <property type="match status" value="1"/>
</dbReference>
<dbReference type="GeneTree" id="ENSGT00940000154830"/>
<dbReference type="PANTHER" id="PTHR45975">
    <property type="entry name" value="NUCLEOSOME-REMODELING FACTOR SUBUNIT BPTF"/>
    <property type="match status" value="1"/>
</dbReference>
<dbReference type="Pfam" id="PF15613">
    <property type="entry name" value="WSD"/>
    <property type="match status" value="1"/>
</dbReference>
<keyword evidence="11" id="KW-0804">Transcription</keyword>
<feature type="compositionally biased region" description="Polar residues" evidence="16">
    <location>
        <begin position="2097"/>
        <end position="2119"/>
    </location>
</feature>
<evidence type="ECO:0000256" key="8">
    <source>
        <dbReference type="ARBA" id="ARBA00023015"/>
    </source>
</evidence>
<dbReference type="InterPro" id="IPR001510">
    <property type="entry name" value="Znf_PARP"/>
</dbReference>
<dbReference type="InterPro" id="IPR013083">
    <property type="entry name" value="Znf_RING/FYVE/PHD"/>
</dbReference>
<keyword evidence="9 15" id="KW-0175">Coiled coil</keyword>
<gene>
    <name evidence="20" type="primary">BPTF</name>
</gene>
<feature type="region of interest" description="Disordered" evidence="16">
    <location>
        <begin position="1929"/>
        <end position="1956"/>
    </location>
</feature>
<feature type="domain" description="PHD-type" evidence="18">
    <location>
        <begin position="2474"/>
        <end position="2541"/>
    </location>
</feature>
<dbReference type="SUPFAM" id="SSF47370">
    <property type="entry name" value="Bromodomain"/>
    <property type="match status" value="1"/>
</dbReference>
<keyword evidence="8" id="KW-0805">Transcription regulation</keyword>
<evidence type="ECO:0000256" key="1">
    <source>
        <dbReference type="ARBA" id="ARBA00004123"/>
    </source>
</evidence>
<feature type="compositionally biased region" description="Basic and acidic residues" evidence="16">
    <location>
        <begin position="853"/>
        <end position="863"/>
    </location>
</feature>
<feature type="compositionally biased region" description="Basic and acidic residues" evidence="16">
    <location>
        <begin position="1685"/>
        <end position="1697"/>
    </location>
</feature>
<evidence type="ECO:0000256" key="14">
    <source>
        <dbReference type="PROSITE-ProRule" id="PRU00146"/>
    </source>
</evidence>
<feature type="compositionally biased region" description="Polar residues" evidence="16">
    <location>
        <begin position="1420"/>
        <end position="1445"/>
    </location>
</feature>
<keyword evidence="10 13" id="KW-0103">Bromodomain</keyword>
<feature type="compositionally biased region" description="Polar residues" evidence="16">
    <location>
        <begin position="1289"/>
        <end position="1300"/>
    </location>
</feature>
<feature type="region of interest" description="Disordered" evidence="16">
    <location>
        <begin position="1280"/>
        <end position="1300"/>
    </location>
</feature>
<proteinExistence type="predicted"/>
<evidence type="ECO:0000256" key="12">
    <source>
        <dbReference type="ARBA" id="ARBA00023242"/>
    </source>
</evidence>
<evidence type="ECO:0000256" key="11">
    <source>
        <dbReference type="ARBA" id="ARBA00023163"/>
    </source>
</evidence>
<evidence type="ECO:0000313" key="20">
    <source>
        <dbReference type="Ensembl" id="ENSPNYP00000023993.1"/>
    </source>
</evidence>
<dbReference type="Gene3D" id="1.20.920.10">
    <property type="entry name" value="Bromodomain-like"/>
    <property type="match status" value="1"/>
</dbReference>
<dbReference type="GO" id="GO:0008270">
    <property type="term" value="F:zinc ion binding"/>
    <property type="evidence" value="ECO:0007669"/>
    <property type="project" value="UniProtKB-KW"/>
</dbReference>
<keyword evidence="5 14" id="KW-0863">Zinc-finger</keyword>
<dbReference type="FunFam" id="3.30.40.10:FF:000048">
    <property type="entry name" value="nucleosome-remodeling factor subunit BPTF isoform X1"/>
    <property type="match status" value="2"/>
</dbReference>
<feature type="coiled-coil region" evidence="15">
    <location>
        <begin position="2281"/>
        <end position="2308"/>
    </location>
</feature>
<dbReference type="InterPro" id="IPR038028">
    <property type="entry name" value="BPTF"/>
</dbReference>
<feature type="region of interest" description="Disordered" evidence="16">
    <location>
        <begin position="777"/>
        <end position="869"/>
    </location>
</feature>
<organism evidence="20">
    <name type="scientific">Pundamilia nyererei</name>
    <dbReference type="NCBI Taxonomy" id="303518"/>
    <lineage>
        <taxon>Eukaryota</taxon>
        <taxon>Metazoa</taxon>
        <taxon>Chordata</taxon>
        <taxon>Craniata</taxon>
        <taxon>Vertebrata</taxon>
        <taxon>Euteleostomi</taxon>
        <taxon>Actinopterygii</taxon>
        <taxon>Neopterygii</taxon>
        <taxon>Teleostei</taxon>
        <taxon>Neoteleostei</taxon>
        <taxon>Acanthomorphata</taxon>
        <taxon>Ovalentaria</taxon>
        <taxon>Cichlomorphae</taxon>
        <taxon>Cichliformes</taxon>
        <taxon>Cichlidae</taxon>
        <taxon>African cichlids</taxon>
        <taxon>Pseudocrenilabrinae</taxon>
        <taxon>Haplochromini</taxon>
        <taxon>Pundamilia</taxon>
    </lineage>
</organism>
<dbReference type="PROSITE" id="PS50064">
    <property type="entry name" value="ZF_PARP_2"/>
    <property type="match status" value="1"/>
</dbReference>
<dbReference type="PROSITE" id="PS00633">
    <property type="entry name" value="BROMODOMAIN_1"/>
    <property type="match status" value="1"/>
</dbReference>
<evidence type="ECO:0000256" key="2">
    <source>
        <dbReference type="ARBA" id="ARBA00022553"/>
    </source>
</evidence>
<feature type="region of interest" description="Disordered" evidence="16">
    <location>
        <begin position="1685"/>
        <end position="1713"/>
    </location>
</feature>
<feature type="domain" description="PARP-type" evidence="19">
    <location>
        <begin position="2465"/>
        <end position="2567"/>
    </location>
</feature>
<keyword evidence="6" id="KW-0862">Zinc</keyword>
<dbReference type="InterPro" id="IPR028941">
    <property type="entry name" value="WHIM2_dom"/>
</dbReference>
<sequence length="2659" mass="292277">MTWPEVVRAYCESDPEYRHILPFQENEDYPYGPLDSKIKVLQFLVDQFLATNIAREELMSEGVVAYDDHCRVCHRLGDLLCCETCSAVYHLECVKPPLQEVPEDEWQCEVCVAHKVPGVADSIPEVQKSRPFIRQLPIGYDRHHRKYWFLNRRVIVEEDGELEDKAIWYYSTKVQLAELIDSLDKEYWEADLYAALQEIRDEVHTHMDITEDLTNKARGSNKCFLTAANEEILERLRAKKEEELEEVKRRAAEEALKAQMEKEKREVDVEKEDEDVKLKDEGQQESKIKEAAKEEGEQRTKEEEATKKKVDGAKAGVGEAPPTGQEGNSSISDGSLLPAPSSPTQTVTASSSVAAEAPKPPASTAEALTEACSHMEVSNSNEAENPPSNSVPVSGDGIPSLSQPPHPIEENSNSSTGAGVPPRCPEPPDLADKSSQSSLASLDDAGDGKDSTNGEGTGPGAKKSSATRMVTRLRNPDSKLSQLKNQQVAAAVHEANKGFKEGREVLVVNAQGDITRVSTRSSKDVVMKGTLSQYFKLGQEGKYRIYHNQYSSNALALNKHQHREDHDKRRHLSHKFCMTPAGEFKWNGSIYGSKVLTISTLRLTIIQLENNVPAPFMHPNWASHRTNWIKAVQMCSKAREFALALAILECAIKPVAMLPIWKDSLGHTRLNRMTSMEREEKEKVKKREKKLEDEETLQQATWVKYTFPIKHQVWKQKGEEYRVTGYGGWSWISKTYVPRFVPRLPGNTNANYRKELEDAKLGKKCALLDLSRRPSVVTPEAQGAVATSSEATEEDSSGFPKPLTDQQTSNEKRDEEKKEDLDEKEKAKEELPTKMEVDSTDSPSDEVQSSCIQEDKDSLKEEPTESLQRPFNYDVVDVSKGFLTRIAYKKKVKSSKLDSLLERRVKQHIIEERQREQVSASKPQEPKQVSSTPTPALSTPVRPRSPLKPQALTQTHLTLGEAVKVEEKPSTTETPGQGEVGGQKVEGESRDELSKTTDKIVTPLPSPVTDSTPKDSSSTGENSNSPQHQTPSSPQKLVENERTMGPKEASSGQEAVKLPNVQETTASSLEQQADCVASDVTKAALTENEGSEEPKLKLNAAVTFRSGLDQKDSQDTAPLKPIPQNTEVLGSVHLSTEENGMGPEDSQDNMQDIGDGRTVTGTPEPLSPLPQVNGNDGFGGENMLGNSVVSSNNGMLNNRPQPKVNSIGKDEDEQRLAVSLKDTTQQKPLVNGDLASLNTSTEVRVKENCLASKVEAESKITNSDQDYKPPLKKTKLENNVDTPAEHTPNVHNSTSSFECTETKPSLGVKIIRMAPSPIPSAEESSLSDDFAEENGSGGATEPVKTIITQVTTTSTTTTTTVLSTEMRIAKVPSTTSGEPVVPVVSTTESSAVSTLTTMTKTTVTKIFSPGLDGQSEDSQSEMVTQEQKTTLLASVGESTTDASGKTSVSSVTVSEEDSSTKGRVRLLKFSRTKKTRSDTALPSYCKFVTKSSQKSIFVLPHDDLKILARRGGFREVPVFSYNAKPALDIWPYPSPRPTFGITWRYRLQTVKSMAGVSLMLRLLWACLRWDDMAVKPSAAVGTTRTETSDTEITTTEIIKRRDVGPYGIRSEYCIRKIICPLGVPETPKETHTPQRKGLRSSALRPKKPEPAKQTGPVVIETWVAEEELDLWEIRAFSERVEKEKAQAAEQAKKRLEQKPGSVTTPAGSPATPAATPKVIVGSLSGQGTPGTKVVLSTKMGTPVTFQQNKNFQQSFATWVKQGQSTQGAGSETTVATSGGHTFQITGTSVGGKVVTTKLPLPANSKIVTVNVPTSQGGVVQQKVLGIIPSSTAGGAQTYTTFQPRTTTLNIRPNTAGSQQQVLAGGSQIRPGMTMIRTPVQQTGPMGKTILRTPLVVQQGQGGQQVVTQIIRGQAVSTAISAASPVATVTGQGVASPNTAGQAAGQTPPGTPRAQGQGQVKLTLAQLTQLTQKQQAGSGVDRQAGASGTQQALTVMVQGQGQTTGQLQVIPHGVTVIPGPGQQLMQAALPNGQVQRFLFTPLASAATPTSSTATTATSQPSSTSTKTPAQPAQQAAAPIQTGAAPLATASTPSSASPQGQLPPQTQAHMPIQSPTSLQVKTQEGTTQLQLQQTSHVISVSGLQQQVLAQLQAQQVGGTLPQQIKLQLPIQIQQSGTTSAQGGQIGNVVTIQAASVQEQLQRIQQLREQQQQKKKQAAEAKRELALNAASQSDIIQKQVVMKQNAVIEHLKQKKTMTPAEREENQRMIVCNQVMKFILDRIDKDERQAAKRRKKEEVVEAKRRLANASKLSSLLYRHKESLKMEILKKRALLDKELQLEAQEELKRDLLRMRREKERAQAAAQQAAQAAAAAATHNQQQQNLSHITSQHHLSTTVSTTHKRKREEEREMTTSAKSKKKKMISTTSTKESKKDTKLYCICKTPYDETKFYIGCDLCTNWYHGECVGITEKEAKKMDDYICVECKRGQESSTEELYCICQTPYDESQFYIGCDRCQNWYHGRCVGILQSEANHIDEYVCPQCQSTEDAMTVFTPLTDKDYDGLRRILRSLQAHKMAWPFLEPVDTNDAPDYYRVIKEPMDLSTMEERLQKREYIKLTEFVADMTKIFDNCRYYNPSDSPFYQCAEVLENFFVQKLKGFKASRL</sequence>
<evidence type="ECO:0000259" key="18">
    <source>
        <dbReference type="PROSITE" id="PS50016"/>
    </source>
</evidence>
<feature type="compositionally biased region" description="Polar residues" evidence="16">
    <location>
        <begin position="1008"/>
        <end position="1035"/>
    </location>
</feature>
<feature type="compositionally biased region" description="Polar residues" evidence="16">
    <location>
        <begin position="1123"/>
        <end position="1138"/>
    </location>
</feature>
<dbReference type="InterPro" id="IPR011011">
    <property type="entry name" value="Znf_FYVE_PHD"/>
</dbReference>
<keyword evidence="7" id="KW-0156">Chromatin regulator</keyword>
<dbReference type="SMART" id="SM00249">
    <property type="entry name" value="PHD"/>
    <property type="match status" value="3"/>
</dbReference>
<feature type="region of interest" description="Disordered" evidence="16">
    <location>
        <begin position="2353"/>
        <end position="2422"/>
    </location>
</feature>
<evidence type="ECO:0000259" key="17">
    <source>
        <dbReference type="PROSITE" id="PS50014"/>
    </source>
</evidence>
<feature type="compositionally biased region" description="Low complexity" evidence="16">
    <location>
        <begin position="376"/>
        <end position="392"/>
    </location>
</feature>
<feature type="compositionally biased region" description="Basic and acidic residues" evidence="16">
    <location>
        <begin position="259"/>
        <end position="312"/>
    </location>
</feature>
<protein>
    <submittedName>
        <fullName evidence="20">Bromodomain PHD finger transcription factor</fullName>
    </submittedName>
</protein>
<dbReference type="PRINTS" id="PR00503">
    <property type="entry name" value="BROMODOMAIN"/>
</dbReference>
<dbReference type="CDD" id="cd15559">
    <property type="entry name" value="PHD1_BPTF"/>
    <property type="match status" value="1"/>
</dbReference>
<evidence type="ECO:0000256" key="6">
    <source>
        <dbReference type="ARBA" id="ARBA00022833"/>
    </source>
</evidence>
<dbReference type="InterPro" id="IPR001487">
    <property type="entry name" value="Bromodomain"/>
</dbReference>
<feature type="domain" description="PHD-type" evidence="18">
    <location>
        <begin position="67"/>
        <end position="114"/>
    </location>
</feature>
<keyword evidence="3" id="KW-0479">Metal-binding</keyword>
<feature type="domain" description="Bromo" evidence="17">
    <location>
        <begin position="2567"/>
        <end position="2637"/>
    </location>
</feature>
<feature type="compositionally biased region" description="Polar residues" evidence="16">
    <location>
        <begin position="840"/>
        <end position="852"/>
    </location>
</feature>
<evidence type="ECO:0000256" key="13">
    <source>
        <dbReference type="PROSITE-ProRule" id="PRU00035"/>
    </source>
</evidence>
<dbReference type="Gene3D" id="3.30.40.10">
    <property type="entry name" value="Zinc/RING finger domain, C3HC4 (zinc finger)"/>
    <property type="match status" value="3"/>
</dbReference>
<keyword evidence="2" id="KW-0597">Phosphoprotein</keyword>
<feature type="region of interest" description="Disordered" evidence="16">
    <location>
        <begin position="1107"/>
        <end position="1169"/>
    </location>
</feature>
<dbReference type="CDD" id="cd05509">
    <property type="entry name" value="Bromo_gcn5_like"/>
    <property type="match status" value="1"/>
</dbReference>
<feature type="compositionally biased region" description="Polar residues" evidence="16">
    <location>
        <begin position="1061"/>
        <end position="1071"/>
    </location>
</feature>
<feature type="compositionally biased region" description="Basic and acidic residues" evidence="16">
    <location>
        <begin position="985"/>
        <end position="998"/>
    </location>
</feature>
<dbReference type="InterPro" id="IPR001965">
    <property type="entry name" value="Znf_PHD"/>
</dbReference>
<dbReference type="SMART" id="SM00297">
    <property type="entry name" value="BROMO"/>
    <property type="match status" value="1"/>
</dbReference>
<keyword evidence="12" id="KW-0539">Nucleus</keyword>
<dbReference type="InterPro" id="IPR019787">
    <property type="entry name" value="Znf_PHD-finger"/>
</dbReference>
<feature type="compositionally biased region" description="Polar residues" evidence="16">
    <location>
        <begin position="917"/>
        <end position="937"/>
    </location>
</feature>
<dbReference type="Pfam" id="PF00439">
    <property type="entry name" value="Bromodomain"/>
    <property type="match status" value="1"/>
</dbReference>